<proteinExistence type="predicted"/>
<dbReference type="Proteomes" id="UP001235939">
    <property type="component" value="Chromosome 06"/>
</dbReference>
<name>A0ABY6KPK7_9ARAC</name>
<feature type="region of interest" description="Disordered" evidence="1">
    <location>
        <begin position="212"/>
        <end position="238"/>
    </location>
</feature>
<evidence type="ECO:0000313" key="2">
    <source>
        <dbReference type="EMBL" id="UYV69060.1"/>
    </source>
</evidence>
<evidence type="ECO:0000256" key="1">
    <source>
        <dbReference type="SAM" id="MobiDB-lite"/>
    </source>
</evidence>
<gene>
    <name evidence="2" type="ORF">LAZ67_6002203</name>
</gene>
<accession>A0ABY6KPK7</accession>
<keyword evidence="3" id="KW-1185">Reference proteome</keyword>
<dbReference type="EMBL" id="CP092868">
    <property type="protein sequence ID" value="UYV69060.1"/>
    <property type="molecule type" value="Genomic_DNA"/>
</dbReference>
<protein>
    <submittedName>
        <fullName evidence="2">Uncharacterized protein</fullName>
    </submittedName>
</protein>
<organism evidence="2 3">
    <name type="scientific">Cordylochernes scorpioides</name>
    <dbReference type="NCBI Taxonomy" id="51811"/>
    <lineage>
        <taxon>Eukaryota</taxon>
        <taxon>Metazoa</taxon>
        <taxon>Ecdysozoa</taxon>
        <taxon>Arthropoda</taxon>
        <taxon>Chelicerata</taxon>
        <taxon>Arachnida</taxon>
        <taxon>Pseudoscorpiones</taxon>
        <taxon>Cheliferoidea</taxon>
        <taxon>Chernetidae</taxon>
        <taxon>Cordylochernes</taxon>
    </lineage>
</organism>
<sequence length="427" mass="48405">MALRCPCPWHLEHLMPEDRYAGQAWPLMLMSRRVGSLSMVIPSYVTPAIDVDVGARLHLLRGDGRNPPIWREGGDDSRVRHKEGEELVAVHLGDLDDSGSSSEHPVQCPKVVEGLQFGAVFDVHTVFLGGGRLPRPGFRDVCSGDPDLLGPRHRTRRWLRSANGPRASGIGGWCSRRRRICRATAPLPTLDEGKSFLSSRIHLFCDVSPVSPDLSSGVRSWNSRKRERGRPARQNLHPGRRRADLHSFDFFSKLLEFRSANLDLRIILHMVVLTCGVLRVQAVTNFKPPWPGTTCVDICDVLTVQVVTNFKPSWPGTTCVDMWHTYSTSSHKLQTTMAWYYMCRHVAFLQYKQSQTSNHHGLTCGVLTVQVVKNFKPPWPGTTCVDMWRTYSTSSHKLQTTMAWYYMCRHVVYLQYKQSQTPIHHGL</sequence>
<feature type="non-terminal residue" evidence="2">
    <location>
        <position position="1"/>
    </location>
</feature>
<reference evidence="2 3" key="1">
    <citation type="submission" date="2022-01" db="EMBL/GenBank/DDBJ databases">
        <title>A chromosomal length assembly of Cordylochernes scorpioides.</title>
        <authorList>
            <person name="Zeh D."/>
            <person name="Zeh J."/>
        </authorList>
    </citation>
    <scope>NUCLEOTIDE SEQUENCE [LARGE SCALE GENOMIC DNA]</scope>
    <source>
        <strain evidence="2">IN4F17</strain>
        <tissue evidence="2">Whole Body</tissue>
    </source>
</reference>
<evidence type="ECO:0000313" key="3">
    <source>
        <dbReference type="Proteomes" id="UP001235939"/>
    </source>
</evidence>